<sequence>MMNKEKKKGKEGFFKCVMNEIRDSILSELVFNILTLIPRMIVRLVKSLF</sequence>
<accession>A0A9X8WM55</accession>
<dbReference type="Proteomes" id="UP000185829">
    <property type="component" value="Unassembled WGS sequence"/>
</dbReference>
<evidence type="ECO:0000313" key="2">
    <source>
        <dbReference type="Proteomes" id="UP000185829"/>
    </source>
</evidence>
<protein>
    <submittedName>
        <fullName evidence="1">Uncharacterized protein</fullName>
    </submittedName>
</protein>
<dbReference type="RefSeq" id="WP_179086129.1">
    <property type="nucleotide sequence ID" value="NZ_FTMX01000006.1"/>
</dbReference>
<organism evidence="1 2">
    <name type="scientific">Peribacillus simplex</name>
    <dbReference type="NCBI Taxonomy" id="1478"/>
    <lineage>
        <taxon>Bacteria</taxon>
        <taxon>Bacillati</taxon>
        <taxon>Bacillota</taxon>
        <taxon>Bacilli</taxon>
        <taxon>Bacillales</taxon>
        <taxon>Bacillaceae</taxon>
        <taxon>Peribacillus</taxon>
    </lineage>
</organism>
<dbReference type="AlphaFoldDB" id="A0A9X8WM55"/>
<name>A0A9X8WM55_9BACI</name>
<proteinExistence type="predicted"/>
<gene>
    <name evidence="1" type="ORF">SAMN05878482_106247</name>
</gene>
<reference evidence="1 2" key="1">
    <citation type="submission" date="2017-01" db="EMBL/GenBank/DDBJ databases">
        <authorList>
            <person name="Varghese N."/>
            <person name="Submissions S."/>
        </authorList>
    </citation>
    <scope>NUCLEOTIDE SEQUENCE [LARGE SCALE GENOMIC DNA]</scope>
    <source>
        <strain evidence="1 2">RUG2-6</strain>
    </source>
</reference>
<dbReference type="EMBL" id="FTMX01000006">
    <property type="protein sequence ID" value="SIR86293.1"/>
    <property type="molecule type" value="Genomic_DNA"/>
</dbReference>
<evidence type="ECO:0000313" key="1">
    <source>
        <dbReference type="EMBL" id="SIR86293.1"/>
    </source>
</evidence>
<comment type="caution">
    <text evidence="1">The sequence shown here is derived from an EMBL/GenBank/DDBJ whole genome shotgun (WGS) entry which is preliminary data.</text>
</comment>